<organism evidence="1 2">
    <name type="scientific">Penicillium freii</name>
    <dbReference type="NCBI Taxonomy" id="48697"/>
    <lineage>
        <taxon>Eukaryota</taxon>
        <taxon>Fungi</taxon>
        <taxon>Dikarya</taxon>
        <taxon>Ascomycota</taxon>
        <taxon>Pezizomycotina</taxon>
        <taxon>Eurotiomycetes</taxon>
        <taxon>Eurotiomycetidae</taxon>
        <taxon>Eurotiales</taxon>
        <taxon>Aspergillaceae</taxon>
        <taxon>Penicillium</taxon>
    </lineage>
</organism>
<comment type="caution">
    <text evidence="1">The sequence shown here is derived from an EMBL/GenBank/DDBJ whole genome shotgun (WGS) entry which is preliminary data.</text>
</comment>
<dbReference type="AlphaFoldDB" id="A0A101MJL1"/>
<protein>
    <submittedName>
        <fullName evidence="1">Uncharacterized protein</fullName>
    </submittedName>
</protein>
<evidence type="ECO:0000313" key="1">
    <source>
        <dbReference type="EMBL" id="KUM61645.1"/>
    </source>
</evidence>
<keyword evidence="2" id="KW-1185">Reference proteome</keyword>
<accession>A0A101MJL1</accession>
<evidence type="ECO:0000313" key="2">
    <source>
        <dbReference type="Proteomes" id="UP000055045"/>
    </source>
</evidence>
<dbReference type="EMBL" id="LLXE01000127">
    <property type="protein sequence ID" value="KUM61645.1"/>
    <property type="molecule type" value="Genomic_DNA"/>
</dbReference>
<sequence>MGQRASLARTEIYLESLTLSALIKAAAAKIGKPHPAEEIWYVQLPRYLNFLLDLKKVTKAFKAAMHILIETEQRPLYTFAPSYKIMQS</sequence>
<proteinExistence type="predicted"/>
<dbReference type="Proteomes" id="UP000055045">
    <property type="component" value="Unassembled WGS sequence"/>
</dbReference>
<name>A0A101MJL1_PENFR</name>
<reference evidence="1 2" key="1">
    <citation type="submission" date="2015-10" db="EMBL/GenBank/DDBJ databases">
        <title>Genome sequencing of Penicillium freii.</title>
        <authorList>
            <person name="Nguyen H.D."/>
            <person name="Visagie C.M."/>
            <person name="Seifert K.A."/>
        </authorList>
    </citation>
    <scope>NUCLEOTIDE SEQUENCE [LARGE SCALE GENOMIC DNA]</scope>
    <source>
        <strain evidence="1 2">DAOM 242723</strain>
    </source>
</reference>
<gene>
    <name evidence="1" type="ORF">ACN42_g5483</name>
</gene>